<dbReference type="InParanoid" id="A0A2P5G020"/>
<dbReference type="PROSITE" id="PS50863">
    <property type="entry name" value="B3"/>
    <property type="match status" value="1"/>
</dbReference>
<evidence type="ECO:0000313" key="8">
    <source>
        <dbReference type="Proteomes" id="UP000237000"/>
    </source>
</evidence>
<dbReference type="GO" id="GO:0005634">
    <property type="term" value="C:nucleus"/>
    <property type="evidence" value="ECO:0007669"/>
    <property type="project" value="UniProtKB-SubCell"/>
</dbReference>
<evidence type="ECO:0000256" key="3">
    <source>
        <dbReference type="ARBA" id="ARBA00023125"/>
    </source>
</evidence>
<protein>
    <submittedName>
        <fullName evidence="7">B3 DNA binding domain containing protein</fullName>
    </submittedName>
</protein>
<keyword evidence="3" id="KW-0238">DNA-binding</keyword>
<evidence type="ECO:0000256" key="5">
    <source>
        <dbReference type="ARBA" id="ARBA00023242"/>
    </source>
</evidence>
<gene>
    <name evidence="7" type="ORF">TorRG33x02_005890</name>
</gene>
<evidence type="ECO:0000256" key="2">
    <source>
        <dbReference type="ARBA" id="ARBA00023015"/>
    </source>
</evidence>
<reference evidence="8" key="1">
    <citation type="submission" date="2016-06" db="EMBL/GenBank/DDBJ databases">
        <title>Parallel loss of symbiosis genes in relatives of nitrogen-fixing non-legume Parasponia.</title>
        <authorList>
            <person name="Van Velzen R."/>
            <person name="Holmer R."/>
            <person name="Bu F."/>
            <person name="Rutten L."/>
            <person name="Van Zeijl A."/>
            <person name="Liu W."/>
            <person name="Santuari L."/>
            <person name="Cao Q."/>
            <person name="Sharma T."/>
            <person name="Shen D."/>
            <person name="Roswanjaya Y."/>
            <person name="Wardhani T."/>
            <person name="Kalhor M.S."/>
            <person name="Jansen J."/>
            <person name="Van den Hoogen J."/>
            <person name="Gungor B."/>
            <person name="Hartog M."/>
            <person name="Hontelez J."/>
            <person name="Verver J."/>
            <person name="Yang W.-C."/>
            <person name="Schijlen E."/>
            <person name="Repin R."/>
            <person name="Schilthuizen M."/>
            <person name="Schranz E."/>
            <person name="Heidstra R."/>
            <person name="Miyata K."/>
            <person name="Fedorova E."/>
            <person name="Kohlen W."/>
            <person name="Bisseling T."/>
            <person name="Smit S."/>
            <person name="Geurts R."/>
        </authorList>
    </citation>
    <scope>NUCLEOTIDE SEQUENCE [LARGE SCALE GENOMIC DNA]</scope>
    <source>
        <strain evidence="8">cv. RG33-2</strain>
    </source>
</reference>
<dbReference type="InterPro" id="IPR015300">
    <property type="entry name" value="DNA-bd_pseudobarrel_sf"/>
</dbReference>
<evidence type="ECO:0000313" key="7">
    <source>
        <dbReference type="EMBL" id="POO03384.1"/>
    </source>
</evidence>
<dbReference type="CDD" id="cd10017">
    <property type="entry name" value="B3_DNA"/>
    <property type="match status" value="1"/>
</dbReference>
<comment type="subcellular location">
    <subcellularLocation>
        <location evidence="1">Nucleus</location>
    </subcellularLocation>
</comment>
<dbReference type="EMBL" id="JXTC01000002">
    <property type="protein sequence ID" value="POO03384.1"/>
    <property type="molecule type" value="Genomic_DNA"/>
</dbReference>
<dbReference type="SUPFAM" id="SSF101936">
    <property type="entry name" value="DNA-binding pseudobarrel domain"/>
    <property type="match status" value="1"/>
</dbReference>
<keyword evidence="5" id="KW-0539">Nucleus</keyword>
<sequence>MRFRLVQTLTETDVKNSFQIPPEWMPIAPESVGQGQTQLCVTDESGFFWEFWCVKTHESNQPAETAKSQAHFESEGWLRFVNFKGLKAGDRVVIDVVENKFRGTKLRLRAQNVLDDDEDDNDGR</sequence>
<keyword evidence="8" id="KW-1185">Reference proteome</keyword>
<dbReference type="Proteomes" id="UP000237000">
    <property type="component" value="Unassembled WGS sequence"/>
</dbReference>
<evidence type="ECO:0000256" key="4">
    <source>
        <dbReference type="ARBA" id="ARBA00023163"/>
    </source>
</evidence>
<evidence type="ECO:0000259" key="6">
    <source>
        <dbReference type="PROSITE" id="PS50863"/>
    </source>
</evidence>
<dbReference type="InterPro" id="IPR003340">
    <property type="entry name" value="B3_DNA-bd"/>
</dbReference>
<feature type="domain" description="TF-B3" evidence="6">
    <location>
        <begin position="3"/>
        <end position="112"/>
    </location>
</feature>
<keyword evidence="2" id="KW-0805">Transcription regulation</keyword>
<dbReference type="GO" id="GO:0003677">
    <property type="term" value="F:DNA binding"/>
    <property type="evidence" value="ECO:0007669"/>
    <property type="project" value="UniProtKB-KW"/>
</dbReference>
<keyword evidence="4" id="KW-0804">Transcription</keyword>
<evidence type="ECO:0000256" key="1">
    <source>
        <dbReference type="ARBA" id="ARBA00004123"/>
    </source>
</evidence>
<proteinExistence type="predicted"/>
<dbReference type="Pfam" id="PF02362">
    <property type="entry name" value="B3"/>
    <property type="match status" value="1"/>
</dbReference>
<dbReference type="Gene3D" id="2.40.330.10">
    <property type="entry name" value="DNA-binding pseudobarrel domain"/>
    <property type="match status" value="1"/>
</dbReference>
<dbReference type="AlphaFoldDB" id="A0A2P5G020"/>
<name>A0A2P5G020_TREOI</name>
<organism evidence="7 8">
    <name type="scientific">Trema orientale</name>
    <name type="common">Charcoal tree</name>
    <name type="synonym">Celtis orientalis</name>
    <dbReference type="NCBI Taxonomy" id="63057"/>
    <lineage>
        <taxon>Eukaryota</taxon>
        <taxon>Viridiplantae</taxon>
        <taxon>Streptophyta</taxon>
        <taxon>Embryophyta</taxon>
        <taxon>Tracheophyta</taxon>
        <taxon>Spermatophyta</taxon>
        <taxon>Magnoliopsida</taxon>
        <taxon>eudicotyledons</taxon>
        <taxon>Gunneridae</taxon>
        <taxon>Pentapetalae</taxon>
        <taxon>rosids</taxon>
        <taxon>fabids</taxon>
        <taxon>Rosales</taxon>
        <taxon>Cannabaceae</taxon>
        <taxon>Trema</taxon>
    </lineage>
</organism>
<comment type="caution">
    <text evidence="7">The sequence shown here is derived from an EMBL/GenBank/DDBJ whole genome shotgun (WGS) entry which is preliminary data.</text>
</comment>
<accession>A0A2P5G020</accession>
<dbReference type="OrthoDB" id="954231at2759"/>